<evidence type="ECO:0000259" key="5">
    <source>
        <dbReference type="PROSITE" id="PS50887"/>
    </source>
</evidence>
<dbReference type="CDD" id="cd01949">
    <property type="entry name" value="GGDEF"/>
    <property type="match status" value="1"/>
</dbReference>
<dbReference type="GO" id="GO:1902201">
    <property type="term" value="P:negative regulation of bacterial-type flagellum-dependent cell motility"/>
    <property type="evidence" value="ECO:0007669"/>
    <property type="project" value="TreeGrafter"/>
</dbReference>
<dbReference type="SUPFAM" id="SSF55073">
    <property type="entry name" value="Nucleotide cyclase"/>
    <property type="match status" value="1"/>
</dbReference>
<dbReference type="GO" id="GO:0005886">
    <property type="term" value="C:plasma membrane"/>
    <property type="evidence" value="ECO:0007669"/>
    <property type="project" value="TreeGrafter"/>
</dbReference>
<dbReference type="OrthoDB" id="9805474at2"/>
<name>A0A4R2RHA6_9FIRM</name>
<keyword evidence="7" id="KW-1185">Reference proteome</keyword>
<organism evidence="6 7">
    <name type="scientific">Heliophilum fasciatum</name>
    <dbReference type="NCBI Taxonomy" id="35700"/>
    <lineage>
        <taxon>Bacteria</taxon>
        <taxon>Bacillati</taxon>
        <taxon>Bacillota</taxon>
        <taxon>Clostridia</taxon>
        <taxon>Eubacteriales</taxon>
        <taxon>Heliobacteriaceae</taxon>
        <taxon>Heliophilum</taxon>
    </lineage>
</organism>
<dbReference type="AlphaFoldDB" id="A0A4R2RHA6"/>
<comment type="caution">
    <text evidence="6">The sequence shown here is derived from an EMBL/GenBank/DDBJ whole genome shotgun (WGS) entry which is preliminary data.</text>
</comment>
<feature type="domain" description="GGDEF" evidence="5">
    <location>
        <begin position="166"/>
        <end position="297"/>
    </location>
</feature>
<evidence type="ECO:0000313" key="7">
    <source>
        <dbReference type="Proteomes" id="UP000294813"/>
    </source>
</evidence>
<proteinExistence type="predicted"/>
<dbReference type="InterPro" id="IPR050469">
    <property type="entry name" value="Diguanylate_Cyclase"/>
</dbReference>
<dbReference type="Pfam" id="PF00072">
    <property type="entry name" value="Response_reg"/>
    <property type="match status" value="1"/>
</dbReference>
<dbReference type="InterPro" id="IPR029787">
    <property type="entry name" value="Nucleotide_cyclase"/>
</dbReference>
<evidence type="ECO:0000313" key="6">
    <source>
        <dbReference type="EMBL" id="TCP61507.1"/>
    </source>
</evidence>
<dbReference type="InterPro" id="IPR000160">
    <property type="entry name" value="GGDEF_dom"/>
</dbReference>
<dbReference type="GO" id="GO:0052621">
    <property type="term" value="F:diguanylate cyclase activity"/>
    <property type="evidence" value="ECO:0007669"/>
    <property type="project" value="TreeGrafter"/>
</dbReference>
<dbReference type="GO" id="GO:0000160">
    <property type="term" value="P:phosphorelay signal transduction system"/>
    <property type="evidence" value="ECO:0007669"/>
    <property type="project" value="InterPro"/>
</dbReference>
<dbReference type="InterPro" id="IPR001789">
    <property type="entry name" value="Sig_transdc_resp-reg_receiver"/>
</dbReference>
<dbReference type="GO" id="GO:0043709">
    <property type="term" value="P:cell adhesion involved in single-species biofilm formation"/>
    <property type="evidence" value="ECO:0007669"/>
    <property type="project" value="TreeGrafter"/>
</dbReference>
<evidence type="ECO:0000256" key="1">
    <source>
        <dbReference type="ARBA" id="ARBA00018672"/>
    </source>
</evidence>
<dbReference type="Proteomes" id="UP000294813">
    <property type="component" value="Unassembled WGS sequence"/>
</dbReference>
<gene>
    <name evidence="6" type="ORF">EDD73_12710</name>
</gene>
<dbReference type="InterPro" id="IPR043128">
    <property type="entry name" value="Rev_trsase/Diguanyl_cyclase"/>
</dbReference>
<comment type="function">
    <text evidence="2">May play the central regulatory role in sporulation. It may be an element of the effector pathway responsible for the activation of sporulation genes in response to nutritional stress. Spo0A may act in concert with spo0H (a sigma factor) to control the expression of some genes that are critical to the sporulation process.</text>
</comment>
<dbReference type="EMBL" id="SLXT01000027">
    <property type="protein sequence ID" value="TCP61507.1"/>
    <property type="molecule type" value="Genomic_DNA"/>
</dbReference>
<accession>A0A4R2RHA6</accession>
<dbReference type="RefSeq" id="WP_131920304.1">
    <property type="nucleotide sequence ID" value="NZ_JAOQNU010000028.1"/>
</dbReference>
<comment type="caution">
    <text evidence="3">Lacks conserved residue(s) required for the propagation of feature annotation.</text>
</comment>
<dbReference type="PROSITE" id="PS50887">
    <property type="entry name" value="GGDEF"/>
    <property type="match status" value="1"/>
</dbReference>
<dbReference type="SUPFAM" id="SSF52172">
    <property type="entry name" value="CheY-like"/>
    <property type="match status" value="1"/>
</dbReference>
<dbReference type="PANTHER" id="PTHR45138:SF9">
    <property type="entry name" value="DIGUANYLATE CYCLASE DGCM-RELATED"/>
    <property type="match status" value="1"/>
</dbReference>
<dbReference type="NCBIfam" id="TIGR00254">
    <property type="entry name" value="GGDEF"/>
    <property type="match status" value="1"/>
</dbReference>
<evidence type="ECO:0000256" key="3">
    <source>
        <dbReference type="PROSITE-ProRule" id="PRU00169"/>
    </source>
</evidence>
<protein>
    <recommendedName>
        <fullName evidence="1">Stage 0 sporulation protein A homolog</fullName>
    </recommendedName>
</protein>
<dbReference type="Gene3D" id="3.30.70.270">
    <property type="match status" value="1"/>
</dbReference>
<dbReference type="Gene3D" id="3.40.50.2300">
    <property type="match status" value="1"/>
</dbReference>
<evidence type="ECO:0000259" key="4">
    <source>
        <dbReference type="PROSITE" id="PS50110"/>
    </source>
</evidence>
<dbReference type="InterPro" id="IPR011006">
    <property type="entry name" value="CheY-like_superfamily"/>
</dbReference>
<reference evidence="6 7" key="1">
    <citation type="submission" date="2019-03" db="EMBL/GenBank/DDBJ databases">
        <title>Genomic Encyclopedia of Type Strains, Phase IV (KMG-IV): sequencing the most valuable type-strain genomes for metagenomic binning, comparative biology and taxonomic classification.</title>
        <authorList>
            <person name="Goeker M."/>
        </authorList>
    </citation>
    <scope>NUCLEOTIDE SEQUENCE [LARGE SCALE GENOMIC DNA]</scope>
    <source>
        <strain evidence="6 7">DSM 11170</strain>
    </source>
</reference>
<dbReference type="PROSITE" id="PS50110">
    <property type="entry name" value="RESPONSE_REGULATORY"/>
    <property type="match status" value="1"/>
</dbReference>
<feature type="domain" description="Response regulatory" evidence="4">
    <location>
        <begin position="6"/>
        <end position="122"/>
    </location>
</feature>
<dbReference type="CDD" id="cd00156">
    <property type="entry name" value="REC"/>
    <property type="match status" value="1"/>
</dbReference>
<dbReference type="PANTHER" id="PTHR45138">
    <property type="entry name" value="REGULATORY COMPONENTS OF SENSORY TRANSDUCTION SYSTEM"/>
    <property type="match status" value="1"/>
</dbReference>
<dbReference type="SMART" id="SM00267">
    <property type="entry name" value="GGDEF"/>
    <property type="match status" value="1"/>
</dbReference>
<evidence type="ECO:0000256" key="2">
    <source>
        <dbReference type="ARBA" id="ARBA00024867"/>
    </source>
</evidence>
<dbReference type="Pfam" id="PF00990">
    <property type="entry name" value="GGDEF"/>
    <property type="match status" value="1"/>
</dbReference>
<sequence>MTNSHTILLVDNRPQEAMLIQALLRENNWFFSIRHVNHYFEAISFLTNEPITLMILALHHANDHDIENIHYLHERFPHIPLIVLTDQIDPALAIQAIRKGAQDVLCSHFLDPDQLSLALHCTLERHRRQYELCQMALMDELTSLYNRRGFLHLGERHLRLAQRDHQNMLLFYIDLDDLKQINDKFGHAEGDRALLETGRLLQSTFRTSDIIARIGGDEFTVLALNADTDADVAMLMQQRLSLNLLHFNQQERLPYRLSFSIGVTTYVPEQKVTIDKLLSVADEKMYAVKRTKHNYGA</sequence>